<feature type="chain" id="PRO_5018728710" description="C-type lectin domain-containing protein" evidence="1">
    <location>
        <begin position="17"/>
        <end position="159"/>
    </location>
</feature>
<name>A0A3Q3KI97_MONAL</name>
<dbReference type="PROSITE" id="PS50041">
    <property type="entry name" value="C_TYPE_LECTIN_2"/>
    <property type="match status" value="1"/>
</dbReference>
<evidence type="ECO:0000313" key="4">
    <source>
        <dbReference type="Proteomes" id="UP000261600"/>
    </source>
</evidence>
<dbReference type="Pfam" id="PF00059">
    <property type="entry name" value="Lectin_C"/>
    <property type="match status" value="1"/>
</dbReference>
<protein>
    <recommendedName>
        <fullName evidence="2">C-type lectin domain-containing protein</fullName>
    </recommendedName>
</protein>
<reference evidence="3" key="1">
    <citation type="submission" date="2025-08" db="UniProtKB">
        <authorList>
            <consortium name="Ensembl"/>
        </authorList>
    </citation>
    <scope>IDENTIFICATION</scope>
</reference>
<accession>A0A3Q3KI97</accession>
<dbReference type="Gene3D" id="3.10.100.10">
    <property type="entry name" value="Mannose-Binding Protein A, subunit A"/>
    <property type="match status" value="1"/>
</dbReference>
<dbReference type="InterPro" id="IPR001304">
    <property type="entry name" value="C-type_lectin-like"/>
</dbReference>
<dbReference type="Ensembl" id="ENSMALT00000029591.1">
    <property type="protein sequence ID" value="ENSMALP00000029068.1"/>
    <property type="gene ID" value="ENSMALG00000019980.1"/>
</dbReference>
<reference evidence="3" key="2">
    <citation type="submission" date="2025-09" db="UniProtKB">
        <authorList>
            <consortium name="Ensembl"/>
        </authorList>
    </citation>
    <scope>IDENTIFICATION</scope>
</reference>
<feature type="signal peptide" evidence="1">
    <location>
        <begin position="1"/>
        <end position="16"/>
    </location>
</feature>
<dbReference type="Proteomes" id="UP000261600">
    <property type="component" value="Unplaced"/>
</dbReference>
<evidence type="ECO:0000313" key="3">
    <source>
        <dbReference type="Ensembl" id="ENSMALP00000029068.1"/>
    </source>
</evidence>
<keyword evidence="4" id="KW-1185">Reference proteome</keyword>
<feature type="domain" description="C-type lectin" evidence="2">
    <location>
        <begin position="27"/>
        <end position="150"/>
    </location>
</feature>
<evidence type="ECO:0000259" key="2">
    <source>
        <dbReference type="PROSITE" id="PS50041"/>
    </source>
</evidence>
<dbReference type="FunFam" id="3.10.100.10:FF:000016">
    <property type="entry name" value="macrophage mannose receptor 1"/>
    <property type="match status" value="1"/>
</dbReference>
<dbReference type="SMART" id="SM00034">
    <property type="entry name" value="CLECT"/>
    <property type="match status" value="1"/>
</dbReference>
<dbReference type="InterPro" id="IPR050111">
    <property type="entry name" value="C-type_lectin/snaclec_domain"/>
</dbReference>
<organism evidence="3 4">
    <name type="scientific">Monopterus albus</name>
    <name type="common">Swamp eel</name>
    <dbReference type="NCBI Taxonomy" id="43700"/>
    <lineage>
        <taxon>Eukaryota</taxon>
        <taxon>Metazoa</taxon>
        <taxon>Chordata</taxon>
        <taxon>Craniata</taxon>
        <taxon>Vertebrata</taxon>
        <taxon>Euteleostomi</taxon>
        <taxon>Actinopterygii</taxon>
        <taxon>Neopterygii</taxon>
        <taxon>Teleostei</taxon>
        <taxon>Neoteleostei</taxon>
        <taxon>Acanthomorphata</taxon>
        <taxon>Anabantaria</taxon>
        <taxon>Synbranchiformes</taxon>
        <taxon>Synbranchidae</taxon>
        <taxon>Monopterus</taxon>
    </lineage>
</organism>
<sequence>LVQMLLWSFVLCKSSALLFCPSHWVPYGGNCYYLVRDKKMWRDALAACHREGGDLASIHNIEEQSFIISQTGYLPTDVLWIGLNDQRNQLLFEWSDHSHVTFTQWLTGEPSHVTNIQEDCVLIRGKVSPVTLIGKWSTNSCSRYRSYICKIPKGMFNQL</sequence>
<dbReference type="InterPro" id="IPR016186">
    <property type="entry name" value="C-type_lectin-like/link_sf"/>
</dbReference>
<dbReference type="InterPro" id="IPR016187">
    <property type="entry name" value="CTDL_fold"/>
</dbReference>
<dbReference type="SUPFAM" id="SSF56436">
    <property type="entry name" value="C-type lectin-like"/>
    <property type="match status" value="1"/>
</dbReference>
<dbReference type="CDD" id="cd00037">
    <property type="entry name" value="CLECT"/>
    <property type="match status" value="1"/>
</dbReference>
<keyword evidence="1" id="KW-0732">Signal</keyword>
<dbReference type="AlphaFoldDB" id="A0A3Q3KI97"/>
<proteinExistence type="predicted"/>
<dbReference type="PANTHER" id="PTHR22803">
    <property type="entry name" value="MANNOSE, PHOSPHOLIPASE, LECTIN RECEPTOR RELATED"/>
    <property type="match status" value="1"/>
</dbReference>
<evidence type="ECO:0000256" key="1">
    <source>
        <dbReference type="SAM" id="SignalP"/>
    </source>
</evidence>